<dbReference type="EMBL" id="BARV01041511">
    <property type="protein sequence ID" value="GAI51429.1"/>
    <property type="molecule type" value="Genomic_DNA"/>
</dbReference>
<dbReference type="GO" id="GO:0000155">
    <property type="term" value="F:phosphorelay sensor kinase activity"/>
    <property type="evidence" value="ECO:0007669"/>
    <property type="project" value="TreeGrafter"/>
</dbReference>
<protein>
    <recommendedName>
        <fullName evidence="2">Response regulatory domain-containing protein</fullName>
    </recommendedName>
</protein>
<dbReference type="SMART" id="SM00448">
    <property type="entry name" value="REC"/>
    <property type="match status" value="1"/>
</dbReference>
<name>X1R738_9ZZZZ</name>
<dbReference type="InterPro" id="IPR001789">
    <property type="entry name" value="Sig_transdc_resp-reg_receiver"/>
</dbReference>
<dbReference type="AlphaFoldDB" id="X1R738"/>
<evidence type="ECO:0000313" key="3">
    <source>
        <dbReference type="EMBL" id="GAI51429.1"/>
    </source>
</evidence>
<feature type="domain" description="Response regulatory" evidence="2">
    <location>
        <begin position="1"/>
        <end position="95"/>
    </location>
</feature>
<dbReference type="PANTHER" id="PTHR43547:SF2">
    <property type="entry name" value="HYBRID SIGNAL TRANSDUCTION HISTIDINE KINASE C"/>
    <property type="match status" value="1"/>
</dbReference>
<dbReference type="Gene3D" id="3.40.50.2300">
    <property type="match status" value="1"/>
</dbReference>
<dbReference type="PROSITE" id="PS50110">
    <property type="entry name" value="RESPONSE_REGULATORY"/>
    <property type="match status" value="1"/>
</dbReference>
<gene>
    <name evidence="3" type="ORF">S06H3_62807</name>
</gene>
<dbReference type="InterPro" id="IPR011006">
    <property type="entry name" value="CheY-like_superfamily"/>
</dbReference>
<proteinExistence type="predicted"/>
<feature type="non-terminal residue" evidence="3">
    <location>
        <position position="117"/>
    </location>
</feature>
<dbReference type="Pfam" id="PF00072">
    <property type="entry name" value="Response_reg"/>
    <property type="match status" value="1"/>
</dbReference>
<organism evidence="3">
    <name type="scientific">marine sediment metagenome</name>
    <dbReference type="NCBI Taxonomy" id="412755"/>
    <lineage>
        <taxon>unclassified sequences</taxon>
        <taxon>metagenomes</taxon>
        <taxon>ecological metagenomes</taxon>
    </lineage>
</organism>
<accession>X1R738</accession>
<evidence type="ECO:0000259" key="2">
    <source>
        <dbReference type="PROSITE" id="PS50110"/>
    </source>
</evidence>
<reference evidence="3" key="1">
    <citation type="journal article" date="2014" name="Front. Microbiol.">
        <title>High frequency of phylogenetically diverse reductive dehalogenase-homologous genes in deep subseafloor sedimentary metagenomes.</title>
        <authorList>
            <person name="Kawai M."/>
            <person name="Futagami T."/>
            <person name="Toyoda A."/>
            <person name="Takaki Y."/>
            <person name="Nishi S."/>
            <person name="Hori S."/>
            <person name="Arai W."/>
            <person name="Tsubouchi T."/>
            <person name="Morono Y."/>
            <person name="Uchiyama I."/>
            <person name="Ito T."/>
            <person name="Fujiyama A."/>
            <person name="Inagaki F."/>
            <person name="Takami H."/>
        </authorList>
    </citation>
    <scope>NUCLEOTIDE SEQUENCE</scope>
    <source>
        <strain evidence="3">Expedition CK06-06</strain>
    </source>
</reference>
<keyword evidence="1" id="KW-0597">Phosphoprotein</keyword>
<evidence type="ECO:0000256" key="1">
    <source>
        <dbReference type="ARBA" id="ARBA00022553"/>
    </source>
</evidence>
<comment type="caution">
    <text evidence="3">The sequence shown here is derived from an EMBL/GenBank/DDBJ whole genome shotgun (WGS) entry which is preliminary data.</text>
</comment>
<dbReference type="SUPFAM" id="SSF52172">
    <property type="entry name" value="CheY-like"/>
    <property type="match status" value="1"/>
</dbReference>
<dbReference type="PANTHER" id="PTHR43547">
    <property type="entry name" value="TWO-COMPONENT HISTIDINE KINASE"/>
    <property type="match status" value="1"/>
</dbReference>
<sequence>MNQIVAFTACDGQQAIDKVKNYQPALTFLDLKMPGMDGIETLSKIRKFDDESIIIILTAYGTIDSAVKATKLGAYDYITKPFQQEKIKILIQNALGTFPLTEKIDYLQSQVREKYKF</sequence>